<comment type="caution">
    <text evidence="2">The sequence shown here is derived from an EMBL/GenBank/DDBJ whole genome shotgun (WGS) entry which is preliminary data.</text>
</comment>
<dbReference type="RefSeq" id="WP_269277835.1">
    <property type="nucleotide sequence ID" value="NZ_JAPVOI010000004.1"/>
</dbReference>
<keyword evidence="3" id="KW-1185">Reference proteome</keyword>
<dbReference type="Proteomes" id="UP001079430">
    <property type="component" value="Unassembled WGS sequence"/>
</dbReference>
<dbReference type="Gene3D" id="3.30.450.20">
    <property type="entry name" value="PAS domain"/>
    <property type="match status" value="1"/>
</dbReference>
<organism evidence="2 3">
    <name type="scientific">Sinorhizobium psoraleae</name>
    <dbReference type="NCBI Taxonomy" id="520838"/>
    <lineage>
        <taxon>Bacteria</taxon>
        <taxon>Pseudomonadati</taxon>
        <taxon>Pseudomonadota</taxon>
        <taxon>Alphaproteobacteria</taxon>
        <taxon>Hyphomicrobiales</taxon>
        <taxon>Rhizobiaceae</taxon>
        <taxon>Sinorhizobium/Ensifer group</taxon>
        <taxon>Sinorhizobium</taxon>
    </lineage>
</organism>
<feature type="domain" description="PAS" evidence="1">
    <location>
        <begin position="27"/>
        <end position="92"/>
    </location>
</feature>
<name>A0ABT4KE22_9HYPH</name>
<dbReference type="InterPro" id="IPR035965">
    <property type="entry name" value="PAS-like_dom_sf"/>
</dbReference>
<reference evidence="2" key="1">
    <citation type="submission" date="2022-10" db="EMBL/GenBank/DDBJ databases">
        <title>Whole genome sequencing of three plant growth promoting bacteria isolated from Vachellia tortilis subsp. raddiana in Morocco.</title>
        <authorList>
            <person name="Hnini M."/>
            <person name="Zouagui R."/>
            <person name="Zouagui H."/>
            <person name="Chemao Elfihri M.-W."/>
            <person name="Ibrahimi A."/>
            <person name="Sbabou L."/>
            <person name="Aurag J."/>
        </authorList>
    </citation>
    <scope>NUCLEOTIDE SEQUENCE</scope>
    <source>
        <strain evidence="2">LMR678</strain>
    </source>
</reference>
<dbReference type="InterPro" id="IPR000014">
    <property type="entry name" value="PAS"/>
</dbReference>
<dbReference type="EMBL" id="JAPVOI010000004">
    <property type="protein sequence ID" value="MCZ4090205.1"/>
    <property type="molecule type" value="Genomic_DNA"/>
</dbReference>
<proteinExistence type="predicted"/>
<gene>
    <name evidence="2" type="ORF">O3W52_09045</name>
</gene>
<evidence type="ECO:0000313" key="3">
    <source>
        <dbReference type="Proteomes" id="UP001079430"/>
    </source>
</evidence>
<dbReference type="SUPFAM" id="SSF55785">
    <property type="entry name" value="PYP-like sensor domain (PAS domain)"/>
    <property type="match status" value="1"/>
</dbReference>
<accession>A0ABT4KE22</accession>
<evidence type="ECO:0000313" key="2">
    <source>
        <dbReference type="EMBL" id="MCZ4090205.1"/>
    </source>
</evidence>
<evidence type="ECO:0000259" key="1">
    <source>
        <dbReference type="Pfam" id="PF13188"/>
    </source>
</evidence>
<dbReference type="Pfam" id="PF13188">
    <property type="entry name" value="PAS_8"/>
    <property type="match status" value="1"/>
</dbReference>
<protein>
    <submittedName>
        <fullName evidence="2">PAS domain-containing protein</fullName>
    </submittedName>
</protein>
<sequence length="102" mass="12011">MATDHSPEQLEQVLRMADLVEALESRQFKRFLDKVPIAIAVSKIGDRERIVYVNPEFERLRGWPRQTSWVGIGVYLRRSLRPIRRCLCSAWRFALRPTLSEQ</sequence>